<keyword evidence="4" id="KW-1185">Reference proteome</keyword>
<feature type="region of interest" description="Disordered" evidence="1">
    <location>
        <begin position="52"/>
        <end position="80"/>
    </location>
</feature>
<name>A0AAV4V5V7_9ARAC</name>
<dbReference type="Proteomes" id="UP001054837">
    <property type="component" value="Unassembled WGS sequence"/>
</dbReference>
<gene>
    <name evidence="3" type="ORF">CDAR_551461</name>
</gene>
<keyword evidence="2" id="KW-1133">Transmembrane helix</keyword>
<organism evidence="3 4">
    <name type="scientific">Caerostris darwini</name>
    <dbReference type="NCBI Taxonomy" id="1538125"/>
    <lineage>
        <taxon>Eukaryota</taxon>
        <taxon>Metazoa</taxon>
        <taxon>Ecdysozoa</taxon>
        <taxon>Arthropoda</taxon>
        <taxon>Chelicerata</taxon>
        <taxon>Arachnida</taxon>
        <taxon>Araneae</taxon>
        <taxon>Araneomorphae</taxon>
        <taxon>Entelegynae</taxon>
        <taxon>Araneoidea</taxon>
        <taxon>Araneidae</taxon>
        <taxon>Caerostris</taxon>
    </lineage>
</organism>
<sequence length="187" mass="21516">MARKMEPQFNGIVFGLFSGDLIDEIRNFFSKWRALGQRCEKESFEEPEAIFENPRTLTTPERTSRRQAPSPLTETESTSSRSIMNVYPGHDIIFGPVFFFALLIWLLLELKEYFANRSGPRCFSNWSRGFIKRDILSERRNCEKESFEVSEAGVQKETLLMTAVDQEGHISSLGSGKRKSCSEQKRS</sequence>
<keyword evidence="2" id="KW-0472">Membrane</keyword>
<comment type="caution">
    <text evidence="3">The sequence shown here is derived from an EMBL/GenBank/DDBJ whole genome shotgun (WGS) entry which is preliminary data.</text>
</comment>
<accession>A0AAV4V5V7</accession>
<evidence type="ECO:0000256" key="2">
    <source>
        <dbReference type="SAM" id="Phobius"/>
    </source>
</evidence>
<dbReference type="AlphaFoldDB" id="A0AAV4V5V7"/>
<reference evidence="3 4" key="1">
    <citation type="submission" date="2021-06" db="EMBL/GenBank/DDBJ databases">
        <title>Caerostris darwini draft genome.</title>
        <authorList>
            <person name="Kono N."/>
            <person name="Arakawa K."/>
        </authorList>
    </citation>
    <scope>NUCLEOTIDE SEQUENCE [LARGE SCALE GENOMIC DNA]</scope>
</reference>
<evidence type="ECO:0000256" key="1">
    <source>
        <dbReference type="SAM" id="MobiDB-lite"/>
    </source>
</evidence>
<feature type="transmembrane region" description="Helical" evidence="2">
    <location>
        <begin position="92"/>
        <end position="108"/>
    </location>
</feature>
<feature type="compositionally biased region" description="Polar residues" evidence="1">
    <location>
        <begin position="55"/>
        <end position="72"/>
    </location>
</feature>
<keyword evidence="2" id="KW-0812">Transmembrane</keyword>
<evidence type="ECO:0000313" key="3">
    <source>
        <dbReference type="EMBL" id="GIY65620.1"/>
    </source>
</evidence>
<evidence type="ECO:0000313" key="4">
    <source>
        <dbReference type="Proteomes" id="UP001054837"/>
    </source>
</evidence>
<protein>
    <submittedName>
        <fullName evidence="3">Uncharacterized protein</fullName>
    </submittedName>
</protein>
<dbReference type="EMBL" id="BPLQ01012459">
    <property type="protein sequence ID" value="GIY65620.1"/>
    <property type="molecule type" value="Genomic_DNA"/>
</dbReference>
<proteinExistence type="predicted"/>